<proteinExistence type="predicted"/>
<dbReference type="AlphaFoldDB" id="A0A1H8WBV3"/>
<evidence type="ECO:0000256" key="1">
    <source>
        <dbReference type="SAM" id="MobiDB-lite"/>
    </source>
</evidence>
<keyword evidence="3" id="KW-1185">Reference proteome</keyword>
<feature type="region of interest" description="Disordered" evidence="1">
    <location>
        <begin position="70"/>
        <end position="101"/>
    </location>
</feature>
<dbReference type="Proteomes" id="UP000198775">
    <property type="component" value="Unassembled WGS sequence"/>
</dbReference>
<sequence length="101" mass="11482">MVSEAEIERPRLGADTIMTRYQTVEDTLQQAHNESGDHWEAGELTVTLETPQSESIDVVLDLDQDPPANAQQRYERAKELEPNSNSNRLWSASSHHSRPIR</sequence>
<accession>A0A1H8WBV3</accession>
<evidence type="ECO:0000313" key="3">
    <source>
        <dbReference type="Proteomes" id="UP000198775"/>
    </source>
</evidence>
<dbReference type="EMBL" id="FOCX01000054">
    <property type="protein sequence ID" value="SEP24993.1"/>
    <property type="molecule type" value="Genomic_DNA"/>
</dbReference>
<dbReference type="RefSeq" id="WP_211611453.1">
    <property type="nucleotide sequence ID" value="NZ_FOCX01000054.1"/>
</dbReference>
<feature type="compositionally biased region" description="Polar residues" evidence="1">
    <location>
        <begin position="82"/>
        <end position="94"/>
    </location>
</feature>
<reference evidence="3" key="1">
    <citation type="submission" date="2016-10" db="EMBL/GenBank/DDBJ databases">
        <authorList>
            <person name="Varghese N."/>
            <person name="Submissions S."/>
        </authorList>
    </citation>
    <scope>NUCLEOTIDE SEQUENCE [LARGE SCALE GENOMIC DNA]</scope>
    <source>
        <strain evidence="3">IBRC-M 10043</strain>
    </source>
</reference>
<evidence type="ECO:0000313" key="2">
    <source>
        <dbReference type="EMBL" id="SEP24993.1"/>
    </source>
</evidence>
<protein>
    <submittedName>
        <fullName evidence="2">Uncharacterized protein</fullName>
    </submittedName>
</protein>
<name>A0A1H8WBV3_9EURY</name>
<organism evidence="2 3">
    <name type="scientific">Halorientalis persicus</name>
    <dbReference type="NCBI Taxonomy" id="1367881"/>
    <lineage>
        <taxon>Archaea</taxon>
        <taxon>Methanobacteriati</taxon>
        <taxon>Methanobacteriota</taxon>
        <taxon>Stenosarchaea group</taxon>
        <taxon>Halobacteria</taxon>
        <taxon>Halobacteriales</taxon>
        <taxon>Haloarculaceae</taxon>
        <taxon>Halorientalis</taxon>
    </lineage>
</organism>
<gene>
    <name evidence="2" type="ORF">SAMN05216388_105414</name>
</gene>